<feature type="domain" description="Condensation" evidence="1">
    <location>
        <begin position="5"/>
        <end position="431"/>
    </location>
</feature>
<dbReference type="AlphaFoldDB" id="A0A816FZ56"/>
<dbReference type="InterPro" id="IPR023213">
    <property type="entry name" value="CAT-like_dom_sf"/>
</dbReference>
<sequence>SRDTAFYNELSPLKVVHGSLSIDRLTQALRYVLAKHKILRTSLRFNTVDGALTQSITNKHETFEIIADRTYENEEELQSIVHQLTVNPNLFDLSSGRVFYCEILRPKKSPTERENNRIIGDKDILVIGFHHAATDRSSRPTFSKDFYNAYNNDLIWPENEDILQYIDYSVHERVIDMTASRNFWRAQLDGYKLEHQLLLPVDRHRLASEQRSNASSFAQICFDDDVSALFFDYSTSHYVTPFQLGLAVFYTFLFKLTHGQTDLCLSAVNANRYRTELQNLIGMFVSTLPYRIQLNANWSFDELIEVMRNTCVSIFEHSHYPLQQILADLQMRQSSATFLETMFEFGTTVAVENRESLNDASFEYLPVEESFYVAKFDFMLWLSHRPSINGNNLFLNIACSRDLFDAETVFGLAQRFNNLLQRILQPNVKENQSNRSLQSFSKFNLLSPDELMEIQNEIFCRQSTITNEGMFIIL</sequence>
<dbReference type="Gene3D" id="3.30.559.30">
    <property type="entry name" value="Nonribosomal peptide synthetase, condensation domain"/>
    <property type="match status" value="1"/>
</dbReference>
<dbReference type="SUPFAM" id="SSF52777">
    <property type="entry name" value="CoA-dependent acyltransferases"/>
    <property type="match status" value="2"/>
</dbReference>
<dbReference type="GO" id="GO:0047527">
    <property type="term" value="F:2,3-dihydroxybenzoate-serine ligase activity"/>
    <property type="evidence" value="ECO:0007669"/>
    <property type="project" value="TreeGrafter"/>
</dbReference>
<dbReference type="GO" id="GO:0009239">
    <property type="term" value="P:enterobactin biosynthetic process"/>
    <property type="evidence" value="ECO:0007669"/>
    <property type="project" value="TreeGrafter"/>
</dbReference>
<accession>A0A816FZ56</accession>
<dbReference type="InterPro" id="IPR001242">
    <property type="entry name" value="Condensation_dom"/>
</dbReference>
<name>A0A816FZ56_ADIRI</name>
<dbReference type="Gene3D" id="3.30.559.10">
    <property type="entry name" value="Chloramphenicol acetyltransferase-like domain"/>
    <property type="match status" value="1"/>
</dbReference>
<feature type="non-terminal residue" evidence="2">
    <location>
        <position position="1"/>
    </location>
</feature>
<dbReference type="GO" id="GO:0005829">
    <property type="term" value="C:cytosol"/>
    <property type="evidence" value="ECO:0007669"/>
    <property type="project" value="TreeGrafter"/>
</dbReference>
<gene>
    <name evidence="2" type="ORF">XAT740_LOCUS58015</name>
</gene>
<dbReference type="GO" id="GO:0009366">
    <property type="term" value="C:enterobactin synthetase complex"/>
    <property type="evidence" value="ECO:0007669"/>
    <property type="project" value="TreeGrafter"/>
</dbReference>
<evidence type="ECO:0000313" key="3">
    <source>
        <dbReference type="Proteomes" id="UP000663828"/>
    </source>
</evidence>
<evidence type="ECO:0000259" key="1">
    <source>
        <dbReference type="Pfam" id="PF00668"/>
    </source>
</evidence>
<dbReference type="GO" id="GO:0031177">
    <property type="term" value="F:phosphopantetheine binding"/>
    <property type="evidence" value="ECO:0007669"/>
    <property type="project" value="TreeGrafter"/>
</dbReference>
<keyword evidence="3" id="KW-1185">Reference proteome</keyword>
<protein>
    <recommendedName>
        <fullName evidence="1">Condensation domain-containing protein</fullName>
    </recommendedName>
</protein>
<proteinExistence type="predicted"/>
<dbReference type="Pfam" id="PF00668">
    <property type="entry name" value="Condensation"/>
    <property type="match status" value="1"/>
</dbReference>
<reference evidence="2" key="1">
    <citation type="submission" date="2021-02" db="EMBL/GenBank/DDBJ databases">
        <authorList>
            <person name="Nowell W R."/>
        </authorList>
    </citation>
    <scope>NUCLEOTIDE SEQUENCE</scope>
</reference>
<dbReference type="PANTHER" id="PTHR45527:SF1">
    <property type="entry name" value="FATTY ACID SYNTHASE"/>
    <property type="match status" value="1"/>
</dbReference>
<organism evidence="2 3">
    <name type="scientific">Adineta ricciae</name>
    <name type="common">Rotifer</name>
    <dbReference type="NCBI Taxonomy" id="249248"/>
    <lineage>
        <taxon>Eukaryota</taxon>
        <taxon>Metazoa</taxon>
        <taxon>Spiralia</taxon>
        <taxon>Gnathifera</taxon>
        <taxon>Rotifera</taxon>
        <taxon>Eurotatoria</taxon>
        <taxon>Bdelloidea</taxon>
        <taxon>Adinetida</taxon>
        <taxon>Adinetidae</taxon>
        <taxon>Adineta</taxon>
    </lineage>
</organism>
<dbReference type="GO" id="GO:0043041">
    <property type="term" value="P:amino acid activation for nonribosomal peptide biosynthetic process"/>
    <property type="evidence" value="ECO:0007669"/>
    <property type="project" value="TreeGrafter"/>
</dbReference>
<dbReference type="EMBL" id="CAJNOR010012370">
    <property type="protein sequence ID" value="CAF1667262.1"/>
    <property type="molecule type" value="Genomic_DNA"/>
</dbReference>
<dbReference type="PANTHER" id="PTHR45527">
    <property type="entry name" value="NONRIBOSOMAL PEPTIDE SYNTHETASE"/>
    <property type="match status" value="1"/>
</dbReference>
<comment type="caution">
    <text evidence="2">The sequence shown here is derived from an EMBL/GenBank/DDBJ whole genome shotgun (WGS) entry which is preliminary data.</text>
</comment>
<evidence type="ECO:0000313" key="2">
    <source>
        <dbReference type="EMBL" id="CAF1667262.1"/>
    </source>
</evidence>
<dbReference type="Proteomes" id="UP000663828">
    <property type="component" value="Unassembled WGS sequence"/>
</dbReference>